<dbReference type="InterPro" id="IPR050832">
    <property type="entry name" value="Bact_Acetyltransf"/>
</dbReference>
<comment type="caution">
    <text evidence="4">The sequence shown here is derived from an EMBL/GenBank/DDBJ whole genome shotgun (WGS) entry which is preliminary data.</text>
</comment>
<protein>
    <submittedName>
        <fullName evidence="4">GNAT family N-acetyltransferase</fullName>
        <ecNumber evidence="4">2.3.-.-</ecNumber>
    </submittedName>
</protein>
<dbReference type="Proteomes" id="UP001596481">
    <property type="component" value="Unassembled WGS sequence"/>
</dbReference>
<evidence type="ECO:0000256" key="2">
    <source>
        <dbReference type="ARBA" id="ARBA00023315"/>
    </source>
</evidence>
<evidence type="ECO:0000259" key="3">
    <source>
        <dbReference type="PROSITE" id="PS51186"/>
    </source>
</evidence>
<evidence type="ECO:0000313" key="4">
    <source>
        <dbReference type="EMBL" id="MFC7202769.1"/>
    </source>
</evidence>
<feature type="domain" description="N-acetyltransferase" evidence="3">
    <location>
        <begin position="1"/>
        <end position="160"/>
    </location>
</feature>
<name>A0ABD5ZC52_9EURY</name>
<evidence type="ECO:0000256" key="1">
    <source>
        <dbReference type="ARBA" id="ARBA00022679"/>
    </source>
</evidence>
<organism evidence="4 5">
    <name type="scientific">Haloferax namakaokahaiae</name>
    <dbReference type="NCBI Taxonomy" id="1748331"/>
    <lineage>
        <taxon>Archaea</taxon>
        <taxon>Methanobacteriati</taxon>
        <taxon>Methanobacteriota</taxon>
        <taxon>Stenosarchaea group</taxon>
        <taxon>Halobacteria</taxon>
        <taxon>Halobacteriales</taxon>
        <taxon>Haloferacaceae</taxon>
        <taxon>Haloferax</taxon>
    </lineage>
</organism>
<dbReference type="Pfam" id="PF00583">
    <property type="entry name" value="Acetyltransf_1"/>
    <property type="match status" value="1"/>
</dbReference>
<sequence>MFVRTARETDVPAIATICTEHWQGVSEHDIGADPVEAVVADRFDERTIRKEVRFPDDWHGWVVAVEDDEIVAAGGGGMTDSAAGEVYSLFVHPEWFGSGARTALLQTMTAQQVVDGAREQWASCVDGDDSALSFYSEHGFDVATRRSHDGTSVETVRFVRSV</sequence>
<dbReference type="EMBL" id="JBHTAA010000001">
    <property type="protein sequence ID" value="MFC7202769.1"/>
    <property type="molecule type" value="Genomic_DNA"/>
</dbReference>
<proteinExistence type="predicted"/>
<keyword evidence="2 4" id="KW-0012">Acyltransferase</keyword>
<dbReference type="AlphaFoldDB" id="A0ABD5ZC52"/>
<dbReference type="PANTHER" id="PTHR43877">
    <property type="entry name" value="AMINOALKYLPHOSPHONATE N-ACETYLTRANSFERASE-RELATED-RELATED"/>
    <property type="match status" value="1"/>
</dbReference>
<dbReference type="CDD" id="cd04301">
    <property type="entry name" value="NAT_SF"/>
    <property type="match status" value="1"/>
</dbReference>
<reference evidence="4 5" key="1">
    <citation type="journal article" date="2019" name="Int. J. Syst. Evol. Microbiol.">
        <title>The Global Catalogue of Microorganisms (GCM) 10K type strain sequencing project: providing services to taxonomists for standard genome sequencing and annotation.</title>
        <authorList>
            <consortium name="The Broad Institute Genomics Platform"/>
            <consortium name="The Broad Institute Genome Sequencing Center for Infectious Disease"/>
            <person name="Wu L."/>
            <person name="Ma J."/>
        </authorList>
    </citation>
    <scope>NUCLEOTIDE SEQUENCE [LARGE SCALE GENOMIC DNA]</scope>
    <source>
        <strain evidence="4 5">DSM 29988</strain>
    </source>
</reference>
<dbReference type="EC" id="2.3.-.-" evidence="4"/>
<gene>
    <name evidence="4" type="ORF">ACFQJC_04530</name>
</gene>
<dbReference type="SUPFAM" id="SSF55729">
    <property type="entry name" value="Acyl-CoA N-acyltransferases (Nat)"/>
    <property type="match status" value="1"/>
</dbReference>
<dbReference type="InterPro" id="IPR000182">
    <property type="entry name" value="GNAT_dom"/>
</dbReference>
<dbReference type="GO" id="GO:0016746">
    <property type="term" value="F:acyltransferase activity"/>
    <property type="evidence" value="ECO:0007669"/>
    <property type="project" value="UniProtKB-KW"/>
</dbReference>
<keyword evidence="5" id="KW-1185">Reference proteome</keyword>
<dbReference type="InterPro" id="IPR016181">
    <property type="entry name" value="Acyl_CoA_acyltransferase"/>
</dbReference>
<dbReference type="Gene3D" id="3.40.630.30">
    <property type="match status" value="1"/>
</dbReference>
<dbReference type="RefSeq" id="WP_390222059.1">
    <property type="nucleotide sequence ID" value="NZ_JBHTAA010000001.1"/>
</dbReference>
<evidence type="ECO:0000313" key="5">
    <source>
        <dbReference type="Proteomes" id="UP001596481"/>
    </source>
</evidence>
<accession>A0ABD5ZC52</accession>
<keyword evidence="1 4" id="KW-0808">Transferase</keyword>
<dbReference type="PROSITE" id="PS51186">
    <property type="entry name" value="GNAT"/>
    <property type="match status" value="1"/>
</dbReference>